<dbReference type="PROSITE" id="PS00080">
    <property type="entry name" value="MULTICOPPER_OXIDASE2"/>
    <property type="match status" value="1"/>
</dbReference>
<dbReference type="PROSITE" id="PS00079">
    <property type="entry name" value="MULTICOPPER_OXIDASE1"/>
    <property type="match status" value="1"/>
</dbReference>
<dbReference type="InterPro" id="IPR001287">
    <property type="entry name" value="NO2-reductase_Cu"/>
</dbReference>
<dbReference type="AlphaFoldDB" id="A0A7I8DE85"/>
<dbReference type="Pfam" id="PF07731">
    <property type="entry name" value="Cu-oxidase_2"/>
    <property type="match status" value="2"/>
</dbReference>
<dbReference type="UniPathway" id="UPA00652">
    <property type="reaction ID" value="UER00707"/>
</dbReference>
<evidence type="ECO:0000256" key="3">
    <source>
        <dbReference type="ARBA" id="ARBA00010609"/>
    </source>
</evidence>
<dbReference type="CDD" id="cd04202">
    <property type="entry name" value="CuRO_D2_2dMcoN_like"/>
    <property type="match status" value="2"/>
</dbReference>
<keyword evidence="17" id="KW-1185">Reference proteome</keyword>
<dbReference type="PANTHER" id="PTHR11709:SF394">
    <property type="entry name" value="FI03373P-RELATED"/>
    <property type="match status" value="1"/>
</dbReference>
<dbReference type="EC" id="1.7.2.1" evidence="5"/>
<dbReference type="PANTHER" id="PTHR11709">
    <property type="entry name" value="MULTI-COPPER OXIDASE"/>
    <property type="match status" value="1"/>
</dbReference>
<feature type="domain" description="Plastocyanin-like" evidence="15">
    <location>
        <begin position="69"/>
        <end position="182"/>
    </location>
</feature>
<protein>
    <recommendedName>
        <fullName evidence="6">Copper-containing nitrite reductase</fullName>
        <ecNumber evidence="5">1.7.2.1</ecNumber>
    </recommendedName>
</protein>
<comment type="subunit">
    <text evidence="4">Homotrimer.</text>
</comment>
<dbReference type="GO" id="GO:0005507">
    <property type="term" value="F:copper ion binding"/>
    <property type="evidence" value="ECO:0007669"/>
    <property type="project" value="InterPro"/>
</dbReference>
<dbReference type="PRINTS" id="PR00695">
    <property type="entry name" value="CUNO2RDTASE"/>
</dbReference>
<sequence>MNKKKPIIYTIVAVLVLAVVAIYFGNKQVQSAKMAGMGGSMTTPGLQNVSTKPPFDVLTGNKFTLTAKPAKLQIDGQTTKDVWTFNGTVPGPQIRVKQGEQIQVVLKNELSVPVTIHWHGVPVPNSQDGIPGVTMNAVQPGQSFTYQFKADVPGTYWYHSHQDSLNQVDMGLYGSFIVEPKNEPKVDRDYTVVLDEWMPGNGMPGMSHGGMNMGTSQSGSNDSKGSTNMGGMNMDHSNMNMGGNSQSGMNMNSGGSTAKGGHGGMNMGGMDMSGMSDSEMMPLMYTIYTANGKSGSAIQPLQVKKGDKVRIRLINAGYISHPLHLQGHDFKIVSTDGQPVNNPPLVGGQLLNIAPGERYDIEFTADNPGNWLLEEHSKNPGAKGLAIPIMYEGVSGQQAKPDNTEIPVLDITKYGEASKGQFSLNDKFDVEYNMELNTATGPNGMKFTINGKTFPDAPPVNVKEGDLVKVTLVNKSPKDIHPMHLHGHFFQVLSKNGQPVTGAPLMKDTLNVLPGEEYVIAFKADNPGDWMFHCHDLGHAANGMVTEVKYSGYKPNFTVDPNAGNIPE</sequence>
<evidence type="ECO:0000256" key="9">
    <source>
        <dbReference type="ARBA" id="ARBA00023002"/>
    </source>
</evidence>
<evidence type="ECO:0000256" key="1">
    <source>
        <dbReference type="ARBA" id="ARBA00001960"/>
    </source>
</evidence>
<evidence type="ECO:0000313" key="16">
    <source>
        <dbReference type="EMBL" id="BCJ88347.1"/>
    </source>
</evidence>
<evidence type="ECO:0000256" key="13">
    <source>
        <dbReference type="SAM" id="Phobius"/>
    </source>
</evidence>
<dbReference type="Pfam" id="PF07732">
    <property type="entry name" value="Cu-oxidase_3"/>
    <property type="match status" value="1"/>
</dbReference>
<keyword evidence="13" id="KW-1133">Transmembrane helix</keyword>
<keyword evidence="9" id="KW-0560">Oxidoreductase</keyword>
<evidence type="ECO:0000256" key="6">
    <source>
        <dbReference type="ARBA" id="ARBA00017290"/>
    </source>
</evidence>
<dbReference type="InterPro" id="IPR045087">
    <property type="entry name" value="Cu-oxidase_fam"/>
</dbReference>
<keyword evidence="10 12" id="KW-0186">Copper</keyword>
<dbReference type="InterPro" id="IPR008972">
    <property type="entry name" value="Cupredoxin"/>
</dbReference>
<gene>
    <name evidence="16" type="ORF">skT53_33320</name>
</gene>
<evidence type="ECO:0000259" key="14">
    <source>
        <dbReference type="Pfam" id="PF07731"/>
    </source>
</evidence>
<comment type="similarity">
    <text evidence="3">Belongs to the multicopper oxidase family.</text>
</comment>
<dbReference type="GO" id="GO:0050421">
    <property type="term" value="F:nitrite reductase (NO-forming) activity"/>
    <property type="evidence" value="ECO:0007669"/>
    <property type="project" value="UniProtKB-EC"/>
</dbReference>
<evidence type="ECO:0000256" key="11">
    <source>
        <dbReference type="ARBA" id="ARBA00049340"/>
    </source>
</evidence>
<accession>A0A7I8DE85</accession>
<dbReference type="Gene3D" id="2.60.40.420">
    <property type="entry name" value="Cupredoxins - blue copper proteins"/>
    <property type="match status" value="2"/>
</dbReference>
<evidence type="ECO:0000256" key="8">
    <source>
        <dbReference type="ARBA" id="ARBA00022737"/>
    </source>
</evidence>
<organism evidence="16 17">
    <name type="scientific">Effusibacillus dendaii</name>
    <dbReference type="NCBI Taxonomy" id="2743772"/>
    <lineage>
        <taxon>Bacteria</taxon>
        <taxon>Bacillati</taxon>
        <taxon>Bacillota</taxon>
        <taxon>Bacilli</taxon>
        <taxon>Bacillales</taxon>
        <taxon>Alicyclobacillaceae</taxon>
        <taxon>Effusibacillus</taxon>
    </lineage>
</organism>
<keyword evidence="13" id="KW-0472">Membrane</keyword>
<feature type="transmembrane region" description="Helical" evidence="13">
    <location>
        <begin position="7"/>
        <end position="25"/>
    </location>
</feature>
<dbReference type="InterPro" id="IPR002355">
    <property type="entry name" value="Cu_oxidase_Cu_BS"/>
</dbReference>
<evidence type="ECO:0000313" key="17">
    <source>
        <dbReference type="Proteomes" id="UP000593802"/>
    </source>
</evidence>
<evidence type="ECO:0000256" key="7">
    <source>
        <dbReference type="ARBA" id="ARBA00022723"/>
    </source>
</evidence>
<dbReference type="SUPFAM" id="SSF49503">
    <property type="entry name" value="Cupredoxins"/>
    <property type="match status" value="3"/>
</dbReference>
<feature type="domain" description="Plastocyanin-like" evidence="14">
    <location>
        <begin position="286"/>
        <end position="376"/>
    </location>
</feature>
<evidence type="ECO:0000256" key="10">
    <source>
        <dbReference type="ARBA" id="ARBA00023008"/>
    </source>
</evidence>
<comment type="cofactor">
    <cofactor evidence="2 12">
        <name>Cu(2+)</name>
        <dbReference type="ChEBI" id="CHEBI:29036"/>
    </cofactor>
</comment>
<evidence type="ECO:0000256" key="4">
    <source>
        <dbReference type="ARBA" id="ARBA00011233"/>
    </source>
</evidence>
<feature type="domain" description="Plastocyanin-like" evidence="14">
    <location>
        <begin position="435"/>
        <end position="549"/>
    </location>
</feature>
<dbReference type="InterPro" id="IPR011706">
    <property type="entry name" value="Cu-oxidase_C"/>
</dbReference>
<dbReference type="InterPro" id="IPR033138">
    <property type="entry name" value="Cu_oxidase_CS"/>
</dbReference>
<reference evidence="16 17" key="1">
    <citation type="submission" date="2020-08" db="EMBL/GenBank/DDBJ databases">
        <title>Complete Genome Sequence of Effusibacillus dendaii Strain skT53, Isolated from Farmland soil.</title>
        <authorList>
            <person name="Konishi T."/>
            <person name="Kawasaki H."/>
        </authorList>
    </citation>
    <scope>NUCLEOTIDE SEQUENCE [LARGE SCALE GENOMIC DNA]</scope>
    <source>
        <strain evidence="17">skT53</strain>
    </source>
</reference>
<proteinExistence type="inferred from homology"/>
<evidence type="ECO:0000259" key="15">
    <source>
        <dbReference type="Pfam" id="PF07732"/>
    </source>
</evidence>
<dbReference type="InterPro" id="IPR011707">
    <property type="entry name" value="Cu-oxidase-like_N"/>
</dbReference>
<dbReference type="Proteomes" id="UP000593802">
    <property type="component" value="Chromosome"/>
</dbReference>
<comment type="cofactor">
    <cofactor evidence="1">
        <name>Cu(+)</name>
        <dbReference type="ChEBI" id="CHEBI:49552"/>
    </cofactor>
</comment>
<dbReference type="CDD" id="cd13861">
    <property type="entry name" value="CuRO_1_CumA_like"/>
    <property type="match status" value="1"/>
</dbReference>
<evidence type="ECO:0000256" key="5">
    <source>
        <dbReference type="ARBA" id="ARBA00011882"/>
    </source>
</evidence>
<keyword evidence="8" id="KW-0677">Repeat</keyword>
<name>A0A7I8DE85_9BACL</name>
<evidence type="ECO:0000256" key="12">
    <source>
        <dbReference type="PIRSR" id="PIRSR601287-1"/>
    </source>
</evidence>
<evidence type="ECO:0000256" key="2">
    <source>
        <dbReference type="ARBA" id="ARBA00001973"/>
    </source>
</evidence>
<dbReference type="RefSeq" id="WP_404828899.1">
    <property type="nucleotide sequence ID" value="NZ_AP023366.1"/>
</dbReference>
<keyword evidence="13" id="KW-0812">Transmembrane</keyword>
<feature type="binding site" description="type 1 copper site" evidence="12">
    <location>
        <position position="159"/>
    </location>
    <ligand>
        <name>Cu cation</name>
        <dbReference type="ChEBI" id="CHEBI:23378"/>
        <label>1</label>
    </ligand>
</feature>
<dbReference type="EMBL" id="AP023366">
    <property type="protein sequence ID" value="BCJ88347.1"/>
    <property type="molecule type" value="Genomic_DNA"/>
</dbReference>
<feature type="binding site" description="type 1 copper site" evidence="12">
    <location>
        <position position="119"/>
    </location>
    <ligand>
        <name>Cu cation</name>
        <dbReference type="ChEBI" id="CHEBI:23378"/>
        <label>1</label>
    </ligand>
</feature>
<dbReference type="KEGG" id="eff:skT53_33320"/>
<dbReference type="GO" id="GO:0019333">
    <property type="term" value="P:denitrification pathway"/>
    <property type="evidence" value="ECO:0007669"/>
    <property type="project" value="UniProtKB-UniPathway"/>
</dbReference>
<comment type="catalytic activity">
    <reaction evidence="11">
        <text>nitric oxide + Fe(III)-[cytochrome c] + H2O = Fe(II)-[cytochrome c] + nitrite + 2 H(+)</text>
        <dbReference type="Rhea" id="RHEA:15233"/>
        <dbReference type="Rhea" id="RHEA-COMP:10350"/>
        <dbReference type="Rhea" id="RHEA-COMP:14399"/>
        <dbReference type="ChEBI" id="CHEBI:15377"/>
        <dbReference type="ChEBI" id="CHEBI:15378"/>
        <dbReference type="ChEBI" id="CHEBI:16301"/>
        <dbReference type="ChEBI" id="CHEBI:16480"/>
        <dbReference type="ChEBI" id="CHEBI:29033"/>
        <dbReference type="ChEBI" id="CHEBI:29034"/>
        <dbReference type="EC" id="1.7.2.1"/>
    </reaction>
</comment>
<keyword evidence="7 12" id="KW-0479">Metal-binding</keyword>